<name>A0A2S5D135_LYSSH</name>
<dbReference type="Proteomes" id="UP000237319">
    <property type="component" value="Unassembled WGS sequence"/>
</dbReference>
<gene>
    <name evidence="1" type="ORF">LYSIN_01566</name>
</gene>
<evidence type="ECO:0008006" key="3">
    <source>
        <dbReference type="Google" id="ProtNLM"/>
    </source>
</evidence>
<sequence>MLDSTKLTNQENIHLTDEIAVVSPLATPLMTLLMSKGQYVEGQGKIHTWREKTLDFSDVSVAEGSEATNFVNGIRAELHNVMEIFLKSTSVSGTAQATGKVGDLFASEINDRLAEVKVAIEKRLINGVKDDGSVSGIRKMDGLLKFADASNTFTGATANVVTEAEVKQLARKLWDAGNENADIYALVNADIKEQIDELYKGNYNYQHVTNEFGIVVSSIVTNYGKIQFVVDRHTPADKIVAFDLNAVKVAFLRKPTFEQLSKTGDNIKGQVVAEATLEVASKKSVAVYALKA</sequence>
<dbReference type="Pfam" id="PF17236">
    <property type="entry name" value="SU10_MCP"/>
    <property type="match status" value="1"/>
</dbReference>
<proteinExistence type="predicted"/>
<evidence type="ECO:0000313" key="1">
    <source>
        <dbReference type="EMBL" id="POZ56783.1"/>
    </source>
</evidence>
<dbReference type="AlphaFoldDB" id="A0A2S5D135"/>
<comment type="caution">
    <text evidence="1">The sequence shown here is derived from an EMBL/GenBank/DDBJ whole genome shotgun (WGS) entry which is preliminary data.</text>
</comment>
<evidence type="ECO:0000313" key="2">
    <source>
        <dbReference type="Proteomes" id="UP000237319"/>
    </source>
</evidence>
<keyword evidence="2" id="KW-1185">Reference proteome</keyword>
<dbReference type="EMBL" id="PGLV01000001">
    <property type="protein sequence ID" value="POZ56783.1"/>
    <property type="molecule type" value="Genomic_DNA"/>
</dbReference>
<dbReference type="RefSeq" id="WP_103976820.1">
    <property type="nucleotide sequence ID" value="NZ_PGLV01000001.1"/>
</dbReference>
<accession>A0A2S5D135</accession>
<reference evidence="1 2" key="1">
    <citation type="submission" date="2017-11" db="EMBL/GenBank/DDBJ databases">
        <title>Genome sequence of Lysinibacillus sphaericus, a lignin-degrading bacteria isolated from municipal solid waste soil.</title>
        <authorList>
            <person name="Persinoti G.F."/>
            <person name="Paixao D.A."/>
            <person name="Bugg T.D."/>
            <person name="Squina F.M."/>
        </authorList>
    </citation>
    <scope>NUCLEOTIDE SEQUENCE [LARGE SCALE GENOMIC DNA]</scope>
    <source>
        <strain evidence="1 2">A1</strain>
    </source>
</reference>
<dbReference type="InterPro" id="IPR035198">
    <property type="entry name" value="SU10_MCP"/>
</dbReference>
<organism evidence="1 2">
    <name type="scientific">Lysinibacillus sphaericus</name>
    <name type="common">Bacillus sphaericus</name>
    <dbReference type="NCBI Taxonomy" id="1421"/>
    <lineage>
        <taxon>Bacteria</taxon>
        <taxon>Bacillati</taxon>
        <taxon>Bacillota</taxon>
        <taxon>Bacilli</taxon>
        <taxon>Bacillales</taxon>
        <taxon>Bacillaceae</taxon>
        <taxon>Lysinibacillus</taxon>
    </lineage>
</organism>
<protein>
    <recommendedName>
        <fullName evidence="3">Phage major capsid protein</fullName>
    </recommendedName>
</protein>